<dbReference type="PANTHER" id="PTHR35936">
    <property type="entry name" value="MEMBRANE-BOUND LYTIC MUREIN TRANSGLYCOSYLASE F"/>
    <property type="match status" value="1"/>
</dbReference>
<evidence type="ECO:0000256" key="3">
    <source>
        <dbReference type="SAM" id="SignalP"/>
    </source>
</evidence>
<feature type="chain" id="PRO_5043747096" evidence="3">
    <location>
        <begin position="23"/>
        <end position="321"/>
    </location>
</feature>
<name>A0A0U3MN29_9BURK</name>
<evidence type="ECO:0000313" key="4">
    <source>
        <dbReference type="EMBL" id="ALV05738.1"/>
    </source>
</evidence>
<dbReference type="STRING" id="76731.RD2015_1247"/>
<dbReference type="RefSeq" id="WP_083525389.1">
    <property type="nucleotide sequence ID" value="NZ_CP013729.1"/>
</dbReference>
<sequence precursor="true">MSLRTLATSWVMSLCASVAAMAALIVSPVSPVMVALFTATVSSQAQPPAPASASGSTPNANPSATPVPAAAALPPLPAVTGGACTQLVASGNPQYPPYLWRPTEDDPRLVGANAELMQWLAREIGIPIDTRYVGPWGRVQEEARAGRIDLIAGAFFTLPRTEYLDYFFPAFRETRSVVLTRATSSLNYKRWTDLAGHQGVTVINNSFGVEFDQFARQSLKMTQVATVEQALQMLQRGRVDYFIYEDTPAEAYAARAGGVPIRPLMPAVAHEGLYLTLAHRSRCNTPELRGRLTRALYKLSQERTMNRFIEQGIQLWKQQAP</sequence>
<evidence type="ECO:0000313" key="5">
    <source>
        <dbReference type="Proteomes" id="UP000060699"/>
    </source>
</evidence>
<dbReference type="Pfam" id="PF00497">
    <property type="entry name" value="SBP_bac_3"/>
    <property type="match status" value="1"/>
</dbReference>
<accession>A0A0U3MN29</accession>
<keyword evidence="1 3" id="KW-0732">Signal</keyword>
<reference evidence="4 5" key="1">
    <citation type="submission" date="2015-12" db="EMBL/GenBank/DDBJ databases">
        <title>Complete genome of Roseateles depolymerans KCTC 42856.</title>
        <authorList>
            <person name="Kim K.M."/>
        </authorList>
    </citation>
    <scope>NUCLEOTIDE SEQUENCE [LARGE SCALE GENOMIC DNA]</scope>
    <source>
        <strain evidence="4 5">KCTC 42856</strain>
    </source>
</reference>
<evidence type="ECO:0000256" key="2">
    <source>
        <dbReference type="SAM" id="MobiDB-lite"/>
    </source>
</evidence>
<proteinExistence type="predicted"/>
<feature type="signal peptide" evidence="3">
    <location>
        <begin position="1"/>
        <end position="22"/>
    </location>
</feature>
<dbReference type="InterPro" id="IPR001638">
    <property type="entry name" value="Solute-binding_3/MltF_N"/>
</dbReference>
<dbReference type="SUPFAM" id="SSF53850">
    <property type="entry name" value="Periplasmic binding protein-like II"/>
    <property type="match status" value="1"/>
</dbReference>
<dbReference type="SMART" id="SM00062">
    <property type="entry name" value="PBPb"/>
    <property type="match status" value="1"/>
</dbReference>
<feature type="region of interest" description="Disordered" evidence="2">
    <location>
        <begin position="45"/>
        <end position="67"/>
    </location>
</feature>
<dbReference type="OrthoDB" id="7677520at2"/>
<keyword evidence="5" id="KW-1185">Reference proteome</keyword>
<protein>
    <submittedName>
        <fullName evidence="4">Extracellular solute-binding protein</fullName>
    </submittedName>
</protein>
<gene>
    <name evidence="4" type="ORF">RD2015_1247</name>
</gene>
<dbReference type="Proteomes" id="UP000060699">
    <property type="component" value="Chromosome"/>
</dbReference>
<dbReference type="AlphaFoldDB" id="A0A0U3MN29"/>
<evidence type="ECO:0000256" key="1">
    <source>
        <dbReference type="ARBA" id="ARBA00022729"/>
    </source>
</evidence>
<dbReference type="PANTHER" id="PTHR35936:SF6">
    <property type="entry name" value="AMINO ACID ABC TRANSPORTER SUBSTRATE-BINDING PAAT FAMILY PROTEIN"/>
    <property type="match status" value="1"/>
</dbReference>
<dbReference type="Gene3D" id="3.40.190.10">
    <property type="entry name" value="Periplasmic binding protein-like II"/>
    <property type="match status" value="2"/>
</dbReference>
<dbReference type="EMBL" id="CP013729">
    <property type="protein sequence ID" value="ALV05738.1"/>
    <property type="molecule type" value="Genomic_DNA"/>
</dbReference>
<dbReference type="KEGG" id="rdp:RD2015_1247"/>
<organism evidence="4 5">
    <name type="scientific">Roseateles depolymerans</name>
    <dbReference type="NCBI Taxonomy" id="76731"/>
    <lineage>
        <taxon>Bacteria</taxon>
        <taxon>Pseudomonadati</taxon>
        <taxon>Pseudomonadota</taxon>
        <taxon>Betaproteobacteria</taxon>
        <taxon>Burkholderiales</taxon>
        <taxon>Sphaerotilaceae</taxon>
        <taxon>Roseateles</taxon>
    </lineage>
</organism>